<name>A0AA40IBH2_CNENI</name>
<accession>A0AA40IBH2</accession>
<dbReference type="PANTHER" id="PTHR16106">
    <property type="entry name" value="CHROMOSOME 4 OPEN READING FRAME 19"/>
    <property type="match status" value="1"/>
</dbReference>
<protein>
    <submittedName>
        <fullName evidence="2">Uncharacterized protein</fullName>
    </submittedName>
</protein>
<dbReference type="Pfam" id="PF15770">
    <property type="entry name" value="DUF4699"/>
    <property type="match status" value="1"/>
</dbReference>
<dbReference type="Proteomes" id="UP001177744">
    <property type="component" value="Unassembled WGS sequence"/>
</dbReference>
<feature type="region of interest" description="Disordered" evidence="1">
    <location>
        <begin position="1"/>
        <end position="28"/>
    </location>
</feature>
<feature type="compositionally biased region" description="Pro residues" evidence="1">
    <location>
        <begin position="161"/>
        <end position="172"/>
    </location>
</feature>
<evidence type="ECO:0000313" key="3">
    <source>
        <dbReference type="Proteomes" id="UP001177744"/>
    </source>
</evidence>
<sequence length="518" mass="57169">MALGRDQRRFYSEGNLQGKNATLGKGGRHWAGEKWKKHRPEATCHQEAHLNCGSGVHELRPASAQRWEGRSRRRCVQVKLVMMARLSPPRVSNVEHLSLRPRSSALPGLCQRSEQLQAGRRDTVKLKGKPSGEVLVHKHDLQREGLRRTGSRSRRAGPQEPCWPPQGPPPPGDTGGGPGAEKTGGAVNGLGPAGDPGPPRVARVPGPVPPTAGDAGETDRALPASGETRVAGNGDSRVSSEAEGPAVDVPDHVPQIPAPDYPPHRGSAGDHVDPGEKGEVFQGHPEEERREEPGLDLPCPSPGKRSWGSLNGAVAAEVLSVHLKEEDPARPRRWPTGETGGRTPAASPETRVGRRRRKTRRWRRPWRPWRRPRREKMWTTWIRGGDLRVQWSWCHQGRRGVNLQRAVQPYLLFTASLVLTVRPSINAERAPVETAHPSGHWDKKQSGPWCRCLEISLFGNPPESPQHLLPGRPALCRVFLLEPVPRLIRKYADRREPVQNALDHVKAQTHSECQAPAK</sequence>
<proteinExistence type="predicted"/>
<evidence type="ECO:0000313" key="2">
    <source>
        <dbReference type="EMBL" id="KAK1345995.1"/>
    </source>
</evidence>
<dbReference type="PANTHER" id="PTHR16106:SF3">
    <property type="entry name" value="CHROMOSOME 4 OPEN READING FRAME 19"/>
    <property type="match status" value="1"/>
</dbReference>
<feature type="compositionally biased region" description="Basic and acidic residues" evidence="1">
    <location>
        <begin position="135"/>
        <end position="147"/>
    </location>
</feature>
<dbReference type="EMBL" id="JAULJE010000002">
    <property type="protein sequence ID" value="KAK1345995.1"/>
    <property type="molecule type" value="Genomic_DNA"/>
</dbReference>
<evidence type="ECO:0000256" key="1">
    <source>
        <dbReference type="SAM" id="MobiDB-lite"/>
    </source>
</evidence>
<feature type="non-terminal residue" evidence="2">
    <location>
        <position position="518"/>
    </location>
</feature>
<feature type="compositionally biased region" description="Basic and acidic residues" evidence="1">
    <location>
        <begin position="267"/>
        <end position="293"/>
    </location>
</feature>
<dbReference type="AlphaFoldDB" id="A0AA40IBH2"/>
<dbReference type="InterPro" id="IPR031528">
    <property type="entry name" value="C4orf19"/>
</dbReference>
<reference evidence="2" key="1">
    <citation type="submission" date="2023-06" db="EMBL/GenBank/DDBJ databases">
        <title>Reference genome for the Northern bat (Eptesicus nilssonii), a most northern bat species.</title>
        <authorList>
            <person name="Laine V.N."/>
            <person name="Pulliainen A.T."/>
            <person name="Lilley T.M."/>
        </authorList>
    </citation>
    <scope>NUCLEOTIDE SEQUENCE</scope>
    <source>
        <strain evidence="2">BLF_Eptnil</strain>
        <tissue evidence="2">Kidney</tissue>
    </source>
</reference>
<feature type="region of interest" description="Disordered" evidence="1">
    <location>
        <begin position="327"/>
        <end position="357"/>
    </location>
</feature>
<keyword evidence="3" id="KW-1185">Reference proteome</keyword>
<comment type="caution">
    <text evidence="2">The sequence shown here is derived from an EMBL/GenBank/DDBJ whole genome shotgun (WGS) entry which is preliminary data.</text>
</comment>
<organism evidence="2 3">
    <name type="scientific">Cnephaeus nilssonii</name>
    <name type="common">Northern bat</name>
    <name type="synonym">Eptesicus nilssonii</name>
    <dbReference type="NCBI Taxonomy" id="3371016"/>
    <lineage>
        <taxon>Eukaryota</taxon>
        <taxon>Metazoa</taxon>
        <taxon>Chordata</taxon>
        <taxon>Craniata</taxon>
        <taxon>Vertebrata</taxon>
        <taxon>Euteleostomi</taxon>
        <taxon>Mammalia</taxon>
        <taxon>Eutheria</taxon>
        <taxon>Laurasiatheria</taxon>
        <taxon>Chiroptera</taxon>
        <taxon>Yangochiroptera</taxon>
        <taxon>Vespertilionidae</taxon>
        <taxon>Cnephaeus</taxon>
    </lineage>
</organism>
<feature type="compositionally biased region" description="Basic and acidic residues" evidence="1">
    <location>
        <begin position="1"/>
        <end position="11"/>
    </location>
</feature>
<feature type="region of interest" description="Disordered" evidence="1">
    <location>
        <begin position="105"/>
        <end position="302"/>
    </location>
</feature>
<gene>
    <name evidence="2" type="ORF">QTO34_008462</name>
</gene>